<evidence type="ECO:0000256" key="2">
    <source>
        <dbReference type="ARBA" id="ARBA00022723"/>
    </source>
</evidence>
<evidence type="ECO:0000313" key="9">
    <source>
        <dbReference type="Proteomes" id="UP000008066"/>
    </source>
</evidence>
<evidence type="ECO:0000256" key="6">
    <source>
        <dbReference type="SAM" id="MobiDB-lite"/>
    </source>
</evidence>
<dbReference type="InterPro" id="IPR044862">
    <property type="entry name" value="Pro_4_hyd_alph_FE2OG_OXY"/>
</dbReference>
<keyword evidence="9" id="KW-1185">Reference proteome</keyword>
<keyword evidence="5" id="KW-0408">Iron</keyword>
<dbReference type="GO" id="GO:0031418">
    <property type="term" value="F:L-ascorbic acid binding"/>
    <property type="evidence" value="ECO:0007669"/>
    <property type="project" value="InterPro"/>
</dbReference>
<evidence type="ECO:0000313" key="8">
    <source>
        <dbReference type="EMBL" id="EGS22819.1"/>
    </source>
</evidence>
<dbReference type="GeneID" id="18255333"/>
<dbReference type="OrthoDB" id="69177at2759"/>
<dbReference type="eggNOG" id="ENOG502QR14">
    <property type="taxonomic scope" value="Eukaryota"/>
</dbReference>
<dbReference type="RefSeq" id="XP_006691811.1">
    <property type="nucleotide sequence ID" value="XM_006691748.1"/>
</dbReference>
<proteinExistence type="predicted"/>
<feature type="domain" description="Fe2OG dioxygenase" evidence="7">
    <location>
        <begin position="143"/>
        <end position="258"/>
    </location>
</feature>
<evidence type="ECO:0000256" key="5">
    <source>
        <dbReference type="ARBA" id="ARBA00023004"/>
    </source>
</evidence>
<dbReference type="InterPro" id="IPR045054">
    <property type="entry name" value="P4HA-like"/>
</dbReference>
<dbReference type="PANTHER" id="PTHR10869:SF236">
    <property type="entry name" value="PROLYL 4-HYDROXYLASE ALPHA SUBUNIT DOMAIN-CONTAINING PROTEIN"/>
    <property type="match status" value="1"/>
</dbReference>
<dbReference type="PANTHER" id="PTHR10869">
    <property type="entry name" value="PROLYL 4-HYDROXYLASE ALPHA SUBUNIT"/>
    <property type="match status" value="1"/>
</dbReference>
<dbReference type="InterPro" id="IPR005123">
    <property type="entry name" value="Oxoglu/Fe-dep_dioxygenase_dom"/>
</dbReference>
<dbReference type="Gene3D" id="2.60.120.620">
    <property type="entry name" value="q2cbj1_9rhob like domain"/>
    <property type="match status" value="1"/>
</dbReference>
<dbReference type="GO" id="GO:0005506">
    <property type="term" value="F:iron ion binding"/>
    <property type="evidence" value="ECO:0007669"/>
    <property type="project" value="InterPro"/>
</dbReference>
<dbReference type="KEGG" id="cthr:CTHT_0012950"/>
<keyword evidence="3" id="KW-0223">Dioxygenase</keyword>
<dbReference type="SMART" id="SM00702">
    <property type="entry name" value="P4Hc"/>
    <property type="match status" value="1"/>
</dbReference>
<dbReference type="GO" id="GO:0004656">
    <property type="term" value="F:procollagen-proline 4-dioxygenase activity"/>
    <property type="evidence" value="ECO:0007669"/>
    <property type="project" value="TreeGrafter"/>
</dbReference>
<dbReference type="OMA" id="QFFGQHY"/>
<evidence type="ECO:0000259" key="7">
    <source>
        <dbReference type="PROSITE" id="PS51471"/>
    </source>
</evidence>
<sequence length="260" mass="29380">MAKDKRSKGAHGSSGSSTTTSSNKGNNTNNQPPISTPPAWPVFKPKLPVVDLQLEPYPGVEDKVVVFRSFWPRSLCKDYVAFLRELPLVTTPGKPKRGEAVRVNDRFQIDDPKFAHRLWTETGLKEALLKEEYLHMWGGQVVGLNPNIRIYRYRPGQFFDAHYDDYNYVTVAPEPGAPPISAKTTWTLLLYLTSQADGCIGGETVFFPRDRRNPKEEIAVSLETGMLLLHKHGNDCMLHEAREVTAGEKWVIRTDLCIKR</sequence>
<gene>
    <name evidence="8" type="ORF">CTHT_0012950</name>
</gene>
<dbReference type="EMBL" id="GL988039">
    <property type="protein sequence ID" value="EGS22819.1"/>
    <property type="molecule type" value="Genomic_DNA"/>
</dbReference>
<feature type="compositionally biased region" description="Low complexity" evidence="6">
    <location>
        <begin position="13"/>
        <end position="30"/>
    </location>
</feature>
<feature type="region of interest" description="Disordered" evidence="6">
    <location>
        <begin position="1"/>
        <end position="39"/>
    </location>
</feature>
<name>G0S1A9_CHATD</name>
<accession>G0S1A9</accession>
<reference evidence="8 9" key="1">
    <citation type="journal article" date="2011" name="Cell">
        <title>Insight into structure and assembly of the nuclear pore complex by utilizing the genome of a eukaryotic thermophile.</title>
        <authorList>
            <person name="Amlacher S."/>
            <person name="Sarges P."/>
            <person name="Flemming D."/>
            <person name="van Noort V."/>
            <person name="Kunze R."/>
            <person name="Devos D.P."/>
            <person name="Arumugam M."/>
            <person name="Bork P."/>
            <person name="Hurt E."/>
        </authorList>
    </citation>
    <scope>NUCLEOTIDE SEQUENCE [LARGE SCALE GENOMIC DNA]</scope>
    <source>
        <strain evidence="9">DSM 1495 / CBS 144.50 / IMI 039719</strain>
    </source>
</reference>
<dbReference type="HOGENOM" id="CLU_041456_0_1_1"/>
<comment type="cofactor">
    <cofactor evidence="1">
        <name>L-ascorbate</name>
        <dbReference type="ChEBI" id="CHEBI:38290"/>
    </cofactor>
</comment>
<evidence type="ECO:0000256" key="3">
    <source>
        <dbReference type="ARBA" id="ARBA00022964"/>
    </source>
</evidence>
<dbReference type="Pfam" id="PF13640">
    <property type="entry name" value="2OG-FeII_Oxy_3"/>
    <property type="match status" value="1"/>
</dbReference>
<evidence type="ECO:0000256" key="1">
    <source>
        <dbReference type="ARBA" id="ARBA00001961"/>
    </source>
</evidence>
<dbReference type="InterPro" id="IPR006620">
    <property type="entry name" value="Pro_4_hyd_alph"/>
</dbReference>
<dbReference type="PROSITE" id="PS51471">
    <property type="entry name" value="FE2OG_OXY"/>
    <property type="match status" value="1"/>
</dbReference>
<evidence type="ECO:0000256" key="4">
    <source>
        <dbReference type="ARBA" id="ARBA00023002"/>
    </source>
</evidence>
<dbReference type="FunFam" id="2.60.120.620:FF:000021">
    <property type="entry name" value="WGS project CABT00000000 data, contig 2.8"/>
    <property type="match status" value="1"/>
</dbReference>
<organism evidence="9">
    <name type="scientific">Chaetomium thermophilum (strain DSM 1495 / CBS 144.50 / IMI 039719)</name>
    <name type="common">Thermochaetoides thermophila</name>
    <dbReference type="NCBI Taxonomy" id="759272"/>
    <lineage>
        <taxon>Eukaryota</taxon>
        <taxon>Fungi</taxon>
        <taxon>Dikarya</taxon>
        <taxon>Ascomycota</taxon>
        <taxon>Pezizomycotina</taxon>
        <taxon>Sordariomycetes</taxon>
        <taxon>Sordariomycetidae</taxon>
        <taxon>Sordariales</taxon>
        <taxon>Chaetomiaceae</taxon>
        <taxon>Thermochaetoides</taxon>
    </lineage>
</organism>
<dbReference type="Proteomes" id="UP000008066">
    <property type="component" value="Unassembled WGS sequence"/>
</dbReference>
<keyword evidence="4" id="KW-0560">Oxidoreductase</keyword>
<dbReference type="GO" id="GO:0005783">
    <property type="term" value="C:endoplasmic reticulum"/>
    <property type="evidence" value="ECO:0007669"/>
    <property type="project" value="TreeGrafter"/>
</dbReference>
<keyword evidence="2" id="KW-0479">Metal-binding</keyword>
<dbReference type="AlphaFoldDB" id="G0S1A9"/>
<protein>
    <submittedName>
        <fullName evidence="8">Putative L-ascorbic acid binding protein</fullName>
    </submittedName>
</protein>